<name>A0ACB1ADY2_MELEN</name>
<sequence>MRVITPPHQTINWTNCHFLVTQPTLGLVVECSVLWQLVRFLLKEFSHNY</sequence>
<gene>
    <name evidence="1" type="ORF">MENTE1834_LOCUS35927</name>
</gene>
<evidence type="ECO:0000313" key="1">
    <source>
        <dbReference type="EMBL" id="CAK5088285.1"/>
    </source>
</evidence>
<reference evidence="1" key="1">
    <citation type="submission" date="2023-11" db="EMBL/GenBank/DDBJ databases">
        <authorList>
            <person name="Poullet M."/>
        </authorList>
    </citation>
    <scope>NUCLEOTIDE SEQUENCE</scope>
    <source>
        <strain evidence="1">E1834</strain>
    </source>
</reference>
<comment type="caution">
    <text evidence="1">The sequence shown here is derived from an EMBL/GenBank/DDBJ whole genome shotgun (WGS) entry which is preliminary data.</text>
</comment>
<organism evidence="1 2">
    <name type="scientific">Meloidogyne enterolobii</name>
    <name type="common">Root-knot nematode worm</name>
    <name type="synonym">Meloidogyne mayaguensis</name>
    <dbReference type="NCBI Taxonomy" id="390850"/>
    <lineage>
        <taxon>Eukaryota</taxon>
        <taxon>Metazoa</taxon>
        <taxon>Ecdysozoa</taxon>
        <taxon>Nematoda</taxon>
        <taxon>Chromadorea</taxon>
        <taxon>Rhabditida</taxon>
        <taxon>Tylenchina</taxon>
        <taxon>Tylenchomorpha</taxon>
        <taxon>Tylenchoidea</taxon>
        <taxon>Meloidogynidae</taxon>
        <taxon>Meloidogyninae</taxon>
        <taxon>Meloidogyne</taxon>
    </lineage>
</organism>
<protein>
    <submittedName>
        <fullName evidence="1">Uncharacterized protein</fullName>
    </submittedName>
</protein>
<accession>A0ACB1ADY2</accession>
<proteinExistence type="predicted"/>
<dbReference type="EMBL" id="CAVMJV010000070">
    <property type="protein sequence ID" value="CAK5088285.1"/>
    <property type="molecule type" value="Genomic_DNA"/>
</dbReference>
<keyword evidence="2" id="KW-1185">Reference proteome</keyword>
<evidence type="ECO:0000313" key="2">
    <source>
        <dbReference type="Proteomes" id="UP001497535"/>
    </source>
</evidence>
<dbReference type="Proteomes" id="UP001497535">
    <property type="component" value="Unassembled WGS sequence"/>
</dbReference>